<organism evidence="8 9">
    <name type="scientific">Trypanosoma cruzi marinkellei</name>
    <dbReference type="NCBI Taxonomy" id="85056"/>
    <lineage>
        <taxon>Eukaryota</taxon>
        <taxon>Discoba</taxon>
        <taxon>Euglenozoa</taxon>
        <taxon>Kinetoplastea</taxon>
        <taxon>Metakinetoplastina</taxon>
        <taxon>Trypanosomatida</taxon>
        <taxon>Trypanosomatidae</taxon>
        <taxon>Trypanosoma</taxon>
        <taxon>Schizotrypanum</taxon>
    </lineage>
</organism>
<dbReference type="Gene3D" id="3.30.1140.32">
    <property type="entry name" value="Ribosomal protein S3, C-terminal domain"/>
    <property type="match status" value="1"/>
</dbReference>
<evidence type="ECO:0000256" key="1">
    <source>
        <dbReference type="ARBA" id="ARBA00010761"/>
    </source>
</evidence>
<feature type="domain" description="KH type-2" evidence="7">
    <location>
        <begin position="59"/>
        <end position="130"/>
    </location>
</feature>
<keyword evidence="4" id="KW-0687">Ribonucleoprotein</keyword>
<dbReference type="PROSITE" id="PS50823">
    <property type="entry name" value="KH_TYPE_2"/>
    <property type="match status" value="1"/>
</dbReference>
<dbReference type="EMBL" id="AHKC01009801">
    <property type="protein sequence ID" value="EKF32505.1"/>
    <property type="molecule type" value="Genomic_DNA"/>
</dbReference>
<comment type="similarity">
    <text evidence="1">Belongs to the universal ribosomal protein uS3 family.</text>
</comment>
<dbReference type="CDD" id="cd02413">
    <property type="entry name" value="KH-II_40S_S3"/>
    <property type="match status" value="1"/>
</dbReference>
<comment type="caution">
    <text evidence="8">The sequence shown here is derived from an EMBL/GenBank/DDBJ whole genome shotgun (WGS) entry which is preliminary data.</text>
</comment>
<dbReference type="FunFam" id="3.30.1140.32:FF:000011">
    <property type="entry name" value="40S ribosomal protein S3"/>
    <property type="match status" value="1"/>
</dbReference>
<dbReference type="InterPro" id="IPR005703">
    <property type="entry name" value="Ribosomal_uS3_euk/arc"/>
</dbReference>
<evidence type="ECO:0000256" key="6">
    <source>
        <dbReference type="PROSITE-ProRule" id="PRU00118"/>
    </source>
</evidence>
<dbReference type="InterPro" id="IPR015946">
    <property type="entry name" value="KH_dom-like_a/b"/>
</dbReference>
<dbReference type="InterPro" id="IPR036419">
    <property type="entry name" value="Ribosomal_S3_C_sf"/>
</dbReference>
<reference evidence="8 9" key="1">
    <citation type="journal article" date="2012" name="BMC Genomics">
        <title>Comparative genomic analysis of human infective Trypanosoma cruzi lineages with the bat-restricted subspecies T. cruzi marinkellei.</title>
        <authorList>
            <person name="Franzen O."/>
            <person name="Talavera-Lopez C."/>
            <person name="Ochaya S."/>
            <person name="Butler C.E."/>
            <person name="Messenger L.A."/>
            <person name="Lewis M.D."/>
            <person name="Llewellyn M.S."/>
            <person name="Marinkelle C.J."/>
            <person name="Tyler K.M."/>
            <person name="Miles M.A."/>
            <person name="Andersson B."/>
        </authorList>
    </citation>
    <scope>NUCLEOTIDE SEQUENCE [LARGE SCALE GENOMIC DNA]</scope>
    <source>
        <strain evidence="8 9">B7</strain>
    </source>
</reference>
<dbReference type="GO" id="GO:0022627">
    <property type="term" value="C:cytosolic small ribosomal subunit"/>
    <property type="evidence" value="ECO:0007669"/>
    <property type="project" value="TreeGrafter"/>
</dbReference>
<evidence type="ECO:0000256" key="4">
    <source>
        <dbReference type="ARBA" id="ARBA00023274"/>
    </source>
</evidence>
<sequence>MYARTRLLFLLFFLYLTFFFCLLFPSGLSKGQQISGTRAMGPLSKKRMIIRDGVFYAELFEFLKRELADDGFAGVEHRVTSTRTEIVIRATKTREVLGEKGRRIRELTACLQQRFHYKEGKLQLFAERVEVRGLSAMAQAESLRFKLLSNLQVRRAAMGIIRHVMESGAKGCEVTVGGKIKGQRAKSMTFRDGYMIKSGTAHKNFVDVATRHCHLRAGTLGVKVKIMLPKSMQDEEEILPDVITVLEPKEITA</sequence>
<name>K2MZN4_TRYCR</name>
<dbReference type="Gene3D" id="3.30.300.20">
    <property type="match status" value="1"/>
</dbReference>
<dbReference type="NCBIfam" id="TIGR01008">
    <property type="entry name" value="uS3_euk_arch"/>
    <property type="match status" value="1"/>
</dbReference>
<dbReference type="PANTHER" id="PTHR11760">
    <property type="entry name" value="30S/40S RIBOSOMAL PROTEIN S3"/>
    <property type="match status" value="1"/>
</dbReference>
<dbReference type="GO" id="GO:0006412">
    <property type="term" value="P:translation"/>
    <property type="evidence" value="ECO:0007669"/>
    <property type="project" value="InterPro"/>
</dbReference>
<dbReference type="InterPro" id="IPR004044">
    <property type="entry name" value="KH_dom_type_2"/>
</dbReference>
<dbReference type="Pfam" id="PF07650">
    <property type="entry name" value="KH_2"/>
    <property type="match status" value="1"/>
</dbReference>
<dbReference type="Proteomes" id="UP000007350">
    <property type="component" value="Unassembled WGS sequence"/>
</dbReference>
<evidence type="ECO:0000256" key="2">
    <source>
        <dbReference type="ARBA" id="ARBA00022884"/>
    </source>
</evidence>
<dbReference type="GO" id="GO:0005634">
    <property type="term" value="C:nucleus"/>
    <property type="evidence" value="ECO:0007669"/>
    <property type="project" value="TreeGrafter"/>
</dbReference>
<keyword evidence="9" id="KW-1185">Reference proteome</keyword>
<dbReference type="InterPro" id="IPR057258">
    <property type="entry name" value="Ribosomal_uS3"/>
</dbReference>
<dbReference type="OrthoDB" id="242986at2759"/>
<dbReference type="Pfam" id="PF00189">
    <property type="entry name" value="Ribosomal_S3_C"/>
    <property type="match status" value="1"/>
</dbReference>
<evidence type="ECO:0000313" key="9">
    <source>
        <dbReference type="Proteomes" id="UP000007350"/>
    </source>
</evidence>
<protein>
    <recommendedName>
        <fullName evidence="5">40S ribosomal protein S3</fullName>
    </recommendedName>
</protein>
<dbReference type="GO" id="GO:0003723">
    <property type="term" value="F:RNA binding"/>
    <property type="evidence" value="ECO:0007669"/>
    <property type="project" value="UniProtKB-UniRule"/>
</dbReference>
<evidence type="ECO:0000256" key="5">
    <source>
        <dbReference type="ARBA" id="ARBA00035408"/>
    </source>
</evidence>
<dbReference type="FunFam" id="3.30.300.20:FF:000021">
    <property type="entry name" value="40S ribosomal protein S3"/>
    <property type="match status" value="1"/>
</dbReference>
<evidence type="ECO:0000313" key="8">
    <source>
        <dbReference type="EMBL" id="EKF32505.1"/>
    </source>
</evidence>
<dbReference type="AlphaFoldDB" id="K2MZN4"/>
<gene>
    <name evidence="8" type="ORF">MOQ_003638</name>
</gene>
<accession>K2MZN4</accession>
<keyword evidence="3 8" id="KW-0689">Ribosomal protein</keyword>
<keyword evidence="2 6" id="KW-0694">RNA-binding</keyword>
<dbReference type="SUPFAM" id="SSF54821">
    <property type="entry name" value="Ribosomal protein S3 C-terminal domain"/>
    <property type="match status" value="1"/>
</dbReference>
<dbReference type="SUPFAM" id="SSF54814">
    <property type="entry name" value="Prokaryotic type KH domain (KH-domain type II)"/>
    <property type="match status" value="1"/>
</dbReference>
<evidence type="ECO:0000256" key="3">
    <source>
        <dbReference type="ARBA" id="ARBA00022980"/>
    </source>
</evidence>
<evidence type="ECO:0000259" key="7">
    <source>
        <dbReference type="PROSITE" id="PS50823"/>
    </source>
</evidence>
<dbReference type="InterPro" id="IPR009019">
    <property type="entry name" value="KH_sf_prok-type"/>
</dbReference>
<dbReference type="InterPro" id="IPR001351">
    <property type="entry name" value="Ribosomal_uS3_C"/>
</dbReference>
<dbReference type="PANTHER" id="PTHR11760:SF32">
    <property type="entry name" value="SMALL RIBOSOMAL SUBUNIT PROTEIN US3"/>
    <property type="match status" value="1"/>
</dbReference>
<proteinExistence type="inferred from homology"/>
<dbReference type="GO" id="GO:0003735">
    <property type="term" value="F:structural constituent of ribosome"/>
    <property type="evidence" value="ECO:0007669"/>
    <property type="project" value="InterPro"/>
</dbReference>